<keyword evidence="6 12" id="KW-0915">Sodium</keyword>
<evidence type="ECO:0000256" key="1">
    <source>
        <dbReference type="ARBA" id="ARBA00004651"/>
    </source>
</evidence>
<evidence type="ECO:0000256" key="6">
    <source>
        <dbReference type="ARBA" id="ARBA00023053"/>
    </source>
</evidence>
<evidence type="ECO:0000256" key="8">
    <source>
        <dbReference type="ARBA" id="ARBA00023136"/>
    </source>
</evidence>
<dbReference type="GO" id="GO:0062054">
    <property type="term" value="F:fluoride channel activity"/>
    <property type="evidence" value="ECO:0007669"/>
    <property type="project" value="UniProtKB-UniRule"/>
</dbReference>
<evidence type="ECO:0000256" key="4">
    <source>
        <dbReference type="ARBA" id="ARBA00022692"/>
    </source>
</evidence>
<keyword evidence="2 12" id="KW-1003">Cell membrane</keyword>
<dbReference type="PANTHER" id="PTHR28259:SF1">
    <property type="entry name" value="FLUORIDE EXPORT PROTEIN 1-RELATED"/>
    <property type="match status" value="1"/>
</dbReference>
<keyword evidence="12" id="KW-0479">Metal-binding</keyword>
<proteinExistence type="inferred from homology"/>
<dbReference type="AlphaFoldDB" id="A0A1T1HDB3"/>
<organism evidence="13 14">
    <name type="scientific">Oceanospirillum linum</name>
    <dbReference type="NCBI Taxonomy" id="966"/>
    <lineage>
        <taxon>Bacteria</taxon>
        <taxon>Pseudomonadati</taxon>
        <taxon>Pseudomonadota</taxon>
        <taxon>Gammaproteobacteria</taxon>
        <taxon>Oceanospirillales</taxon>
        <taxon>Oceanospirillaceae</taxon>
        <taxon>Oceanospirillum</taxon>
    </lineage>
</organism>
<gene>
    <name evidence="12" type="primary">fluC</name>
    <name evidence="12" type="synonym">crcB</name>
    <name evidence="13" type="ORF">BTA35_0207380</name>
</gene>
<dbReference type="NCBIfam" id="TIGR00494">
    <property type="entry name" value="crcB"/>
    <property type="match status" value="1"/>
</dbReference>
<keyword evidence="9 12" id="KW-0407">Ion channel</keyword>
<dbReference type="InterPro" id="IPR003691">
    <property type="entry name" value="FluC"/>
</dbReference>
<keyword evidence="3" id="KW-0997">Cell inner membrane</keyword>
<feature type="transmembrane region" description="Helical" evidence="12">
    <location>
        <begin position="33"/>
        <end position="55"/>
    </location>
</feature>
<evidence type="ECO:0000256" key="9">
    <source>
        <dbReference type="ARBA" id="ARBA00023303"/>
    </source>
</evidence>
<feature type="transmembrane region" description="Helical" evidence="12">
    <location>
        <begin position="67"/>
        <end position="85"/>
    </location>
</feature>
<comment type="activity regulation">
    <text evidence="12">Na(+) is not transported, but it plays an essential structural role and its presence is essential for fluoride channel function.</text>
</comment>
<keyword evidence="8 12" id="KW-0472">Membrane</keyword>
<keyword evidence="5 12" id="KW-1133">Transmembrane helix</keyword>
<dbReference type="GO" id="GO:0005886">
    <property type="term" value="C:plasma membrane"/>
    <property type="evidence" value="ECO:0007669"/>
    <property type="project" value="UniProtKB-SubCell"/>
</dbReference>
<sequence length="125" mass="13315">MNQMLAVAIGGAFGAMGRYWVVGAVTQWFGRSFPYGTLTVNVVGSVLIGFLYTVLVQQLRLEPHGQAILMAGFTGAFTTFSTFALESLNLFQSGRVSAAILYIILSVVCCLAAVAVGMWLGKQLA</sequence>
<comment type="caution">
    <text evidence="13">The sequence shown here is derived from an EMBL/GenBank/DDBJ whole genome shotgun (WGS) entry which is preliminary data.</text>
</comment>
<keyword evidence="14" id="KW-1185">Reference proteome</keyword>
<dbReference type="HAMAP" id="MF_00454">
    <property type="entry name" value="FluC"/>
    <property type="match status" value="1"/>
</dbReference>
<name>A0A1T1HDB3_OCELI</name>
<feature type="binding site" evidence="12">
    <location>
        <position position="75"/>
    </location>
    <ligand>
        <name>Na(+)</name>
        <dbReference type="ChEBI" id="CHEBI:29101"/>
        <note>structural</note>
    </ligand>
</feature>
<comment type="function">
    <text evidence="12">Fluoride-specific ion channel. Important for reducing fluoride concentration in the cell, thus reducing its toxicity.</text>
</comment>
<dbReference type="STRING" id="966.BTA35_0207380"/>
<evidence type="ECO:0000256" key="2">
    <source>
        <dbReference type="ARBA" id="ARBA00022475"/>
    </source>
</evidence>
<keyword evidence="7 12" id="KW-0406">Ion transport</keyword>
<dbReference type="PANTHER" id="PTHR28259">
    <property type="entry name" value="FLUORIDE EXPORT PROTEIN 1-RELATED"/>
    <property type="match status" value="1"/>
</dbReference>
<comment type="similarity">
    <text evidence="10 12">Belongs to the fluoride channel Fluc/FEX (TC 1.A.43) family.</text>
</comment>
<dbReference type="GO" id="GO:0140114">
    <property type="term" value="P:cellular detoxification of fluoride"/>
    <property type="evidence" value="ECO:0007669"/>
    <property type="project" value="UniProtKB-UniRule"/>
</dbReference>
<keyword evidence="12" id="KW-0813">Transport</keyword>
<dbReference type="GO" id="GO:0046872">
    <property type="term" value="F:metal ion binding"/>
    <property type="evidence" value="ECO:0007669"/>
    <property type="project" value="UniProtKB-KW"/>
</dbReference>
<evidence type="ECO:0000313" key="14">
    <source>
        <dbReference type="Proteomes" id="UP000190064"/>
    </source>
</evidence>
<dbReference type="RefSeq" id="WP_078319164.1">
    <property type="nucleotide sequence ID" value="NZ_FXTS01000002.1"/>
</dbReference>
<evidence type="ECO:0000256" key="12">
    <source>
        <dbReference type="HAMAP-Rule" id="MF_00454"/>
    </source>
</evidence>
<evidence type="ECO:0000256" key="3">
    <source>
        <dbReference type="ARBA" id="ARBA00022519"/>
    </source>
</evidence>
<evidence type="ECO:0000256" key="5">
    <source>
        <dbReference type="ARBA" id="ARBA00022989"/>
    </source>
</evidence>
<comment type="subcellular location">
    <subcellularLocation>
        <location evidence="1 12">Cell membrane</location>
        <topology evidence="1 12">Multi-pass membrane protein</topology>
    </subcellularLocation>
</comment>
<keyword evidence="4 12" id="KW-0812">Transmembrane</keyword>
<evidence type="ECO:0000313" key="13">
    <source>
        <dbReference type="EMBL" id="OOV87815.1"/>
    </source>
</evidence>
<protein>
    <recommendedName>
        <fullName evidence="12">Fluoride-specific ion channel FluC</fullName>
    </recommendedName>
</protein>
<evidence type="ECO:0000256" key="10">
    <source>
        <dbReference type="ARBA" id="ARBA00035120"/>
    </source>
</evidence>
<accession>A0A1T1HDB3</accession>
<comment type="catalytic activity">
    <reaction evidence="11">
        <text>fluoride(in) = fluoride(out)</text>
        <dbReference type="Rhea" id="RHEA:76159"/>
        <dbReference type="ChEBI" id="CHEBI:17051"/>
    </reaction>
    <physiologicalReaction direction="left-to-right" evidence="11">
        <dbReference type="Rhea" id="RHEA:76160"/>
    </physiologicalReaction>
</comment>
<feature type="binding site" evidence="12">
    <location>
        <position position="78"/>
    </location>
    <ligand>
        <name>Na(+)</name>
        <dbReference type="ChEBI" id="CHEBI:29101"/>
        <note>structural</note>
    </ligand>
</feature>
<evidence type="ECO:0000256" key="7">
    <source>
        <dbReference type="ARBA" id="ARBA00023065"/>
    </source>
</evidence>
<dbReference type="Proteomes" id="UP000190064">
    <property type="component" value="Unassembled WGS sequence"/>
</dbReference>
<dbReference type="Pfam" id="PF02537">
    <property type="entry name" value="CRCB"/>
    <property type="match status" value="1"/>
</dbReference>
<evidence type="ECO:0000256" key="11">
    <source>
        <dbReference type="ARBA" id="ARBA00035585"/>
    </source>
</evidence>
<dbReference type="EMBL" id="MTSD02000002">
    <property type="protein sequence ID" value="OOV87815.1"/>
    <property type="molecule type" value="Genomic_DNA"/>
</dbReference>
<reference evidence="13" key="1">
    <citation type="submission" date="2017-02" db="EMBL/GenBank/DDBJ databases">
        <title>Draft Genome Sequence of the Salt Water Bacterium Oceanospirillum linum ATCC 11336.</title>
        <authorList>
            <person name="Trachtenberg A.M."/>
            <person name="Carney J.G."/>
            <person name="Linnane J.D."/>
            <person name="Rheaume B.A."/>
            <person name="Pitts N.L."/>
            <person name="Mykles D.L."/>
            <person name="Maclea K.S."/>
        </authorList>
    </citation>
    <scope>NUCLEOTIDE SEQUENCE [LARGE SCALE GENOMIC DNA]</scope>
    <source>
        <strain evidence="13">ATCC 11336</strain>
    </source>
</reference>
<feature type="transmembrane region" description="Helical" evidence="12">
    <location>
        <begin position="97"/>
        <end position="120"/>
    </location>
</feature>